<dbReference type="OMA" id="CGRLINE"/>
<reference evidence="2" key="1">
    <citation type="journal article" date="2012" name="Nat. Biotechnol.">
        <title>Draft genome sequence of pigeonpea (Cajanus cajan), an orphan legume crop of resource-poor farmers.</title>
        <authorList>
            <person name="Varshney R.K."/>
            <person name="Chen W."/>
            <person name="Li Y."/>
            <person name="Bharti A.K."/>
            <person name="Saxena R.K."/>
            <person name="Schlueter J.A."/>
            <person name="Donoghue M.T."/>
            <person name="Azam S."/>
            <person name="Fan G."/>
            <person name="Whaley A.M."/>
            <person name="Farmer A.D."/>
            <person name="Sheridan J."/>
            <person name="Iwata A."/>
            <person name="Tuteja R."/>
            <person name="Penmetsa R.V."/>
            <person name="Wu W."/>
            <person name="Upadhyaya H.D."/>
            <person name="Yang S.P."/>
            <person name="Shah T."/>
            <person name="Saxena K.B."/>
            <person name="Michael T."/>
            <person name="McCombie W.R."/>
            <person name="Yang B."/>
            <person name="Zhang G."/>
            <person name="Yang H."/>
            <person name="Wang J."/>
            <person name="Spillane C."/>
            <person name="Cook D.R."/>
            <person name="May G.D."/>
            <person name="Xu X."/>
            <person name="Jackson S.A."/>
        </authorList>
    </citation>
    <scope>NUCLEOTIDE SEQUENCE [LARGE SCALE GENOMIC DNA]</scope>
</reference>
<dbReference type="Proteomes" id="UP000075243">
    <property type="component" value="Unassembled WGS sequence"/>
</dbReference>
<evidence type="ECO:0000256" key="1">
    <source>
        <dbReference type="SAM" id="MobiDB-lite"/>
    </source>
</evidence>
<organism evidence="2 3">
    <name type="scientific">Cajanus cajan</name>
    <name type="common">Pigeon pea</name>
    <name type="synonym">Cajanus indicus</name>
    <dbReference type="NCBI Taxonomy" id="3821"/>
    <lineage>
        <taxon>Eukaryota</taxon>
        <taxon>Viridiplantae</taxon>
        <taxon>Streptophyta</taxon>
        <taxon>Embryophyta</taxon>
        <taxon>Tracheophyta</taxon>
        <taxon>Spermatophyta</taxon>
        <taxon>Magnoliopsida</taxon>
        <taxon>eudicotyledons</taxon>
        <taxon>Gunneridae</taxon>
        <taxon>Pentapetalae</taxon>
        <taxon>rosids</taxon>
        <taxon>fabids</taxon>
        <taxon>Fabales</taxon>
        <taxon>Fabaceae</taxon>
        <taxon>Papilionoideae</taxon>
        <taxon>50 kb inversion clade</taxon>
        <taxon>NPAAA clade</taxon>
        <taxon>indigoferoid/millettioid clade</taxon>
        <taxon>Phaseoleae</taxon>
        <taxon>Cajanus</taxon>
    </lineage>
</organism>
<keyword evidence="3" id="KW-1185">Reference proteome</keyword>
<dbReference type="Gramene" id="C.cajan_25921.t">
    <property type="protein sequence ID" value="C.cajan_25921.t.cds1"/>
    <property type="gene ID" value="C.cajan_25921"/>
</dbReference>
<dbReference type="AlphaFoldDB" id="A0A151S9X4"/>
<feature type="compositionally biased region" description="Polar residues" evidence="1">
    <location>
        <begin position="52"/>
        <end position="67"/>
    </location>
</feature>
<evidence type="ECO:0000313" key="2">
    <source>
        <dbReference type="EMBL" id="KYP51626.1"/>
    </source>
</evidence>
<gene>
    <name evidence="2" type="ORF">KK1_026510</name>
</gene>
<evidence type="ECO:0000313" key="3">
    <source>
        <dbReference type="Proteomes" id="UP000075243"/>
    </source>
</evidence>
<accession>A0A151S9X4</accession>
<dbReference type="EMBL" id="KQ483435">
    <property type="protein sequence ID" value="KYP51626.1"/>
    <property type="molecule type" value="Genomic_DNA"/>
</dbReference>
<protein>
    <submittedName>
        <fullName evidence="2">Uncharacterized protein</fullName>
    </submittedName>
</protein>
<sequence>MRLLPVSFSNQLADMFTKALPPRLFTANLSKLELLDIFAPPACGGLKEEEASNSAQPNNKDTSTIPQRENYFTGCK</sequence>
<feature type="region of interest" description="Disordered" evidence="1">
    <location>
        <begin position="46"/>
        <end position="76"/>
    </location>
</feature>
<proteinExistence type="predicted"/>
<name>A0A151S9X4_CAJCA</name>